<keyword evidence="11 15" id="KW-0961">Cell wall biogenesis/degradation</keyword>
<dbReference type="Proteomes" id="UP000030748">
    <property type="component" value="Unassembled WGS sequence"/>
</dbReference>
<dbReference type="EMBL" id="KI630716">
    <property type="protein sequence ID" value="EYU34234.1"/>
    <property type="molecule type" value="Genomic_DNA"/>
</dbReference>
<dbReference type="InterPro" id="IPR005027">
    <property type="entry name" value="Glyco_trans_43"/>
</dbReference>
<evidence type="ECO:0000256" key="2">
    <source>
        <dbReference type="ARBA" id="ARBA00007706"/>
    </source>
</evidence>
<dbReference type="GO" id="GO:0000139">
    <property type="term" value="C:Golgi membrane"/>
    <property type="evidence" value="ECO:0000318"/>
    <property type="project" value="GO_Central"/>
</dbReference>
<evidence type="ECO:0000256" key="9">
    <source>
        <dbReference type="ARBA" id="ARBA00023136"/>
    </source>
</evidence>
<protein>
    <recommendedName>
        <fullName evidence="15">Glycosyltransferases</fullName>
        <ecNumber evidence="15">2.4.-.-</ecNumber>
    </recommendedName>
</protein>
<dbReference type="SUPFAM" id="SSF53448">
    <property type="entry name" value="Nucleotide-diphospho-sugar transferases"/>
    <property type="match status" value="1"/>
</dbReference>
<keyword evidence="13" id="KW-0464">Manganese</keyword>
<dbReference type="PANTHER" id="PTHR10896:SF65">
    <property type="entry name" value="GALACTOSYLGALACTOSYLXYLOSYLPROTEIN 3-BETA-GLUCURONOSYLTRANSFERASE 3"/>
    <property type="match status" value="1"/>
</dbReference>
<name>A0A022R5W8_ERYGU</name>
<evidence type="ECO:0000256" key="6">
    <source>
        <dbReference type="ARBA" id="ARBA00022968"/>
    </source>
</evidence>
<dbReference type="GO" id="GO:0046872">
    <property type="term" value="F:metal ion binding"/>
    <property type="evidence" value="ECO:0007669"/>
    <property type="project" value="UniProtKB-KW"/>
</dbReference>
<dbReference type="EMBL" id="KI630716">
    <property type="protein sequence ID" value="EYU34235.1"/>
    <property type="molecule type" value="Genomic_DNA"/>
</dbReference>
<proteinExistence type="inferred from homology"/>
<dbReference type="GO" id="GO:0042285">
    <property type="term" value="F:xylosyltransferase activity"/>
    <property type="evidence" value="ECO:0000318"/>
    <property type="project" value="GO_Central"/>
</dbReference>
<dbReference type="GO" id="GO:0015018">
    <property type="term" value="F:galactosylgalactosylxylosylprotein 3-beta-glucuronosyltransferase activity"/>
    <property type="evidence" value="ECO:0007669"/>
    <property type="project" value="InterPro"/>
</dbReference>
<dbReference type="PANTHER" id="PTHR10896">
    <property type="entry name" value="GALACTOSYLGALACTOSYLXYLOSYLPROTEIN 3-BETA-GLUCURONOSYLTRANSFERASE BETA-1,3-GLUCURONYLTRANSFERASE"/>
    <property type="match status" value="1"/>
</dbReference>
<organism evidence="17 18">
    <name type="scientific">Erythranthe guttata</name>
    <name type="common">Yellow monkey flower</name>
    <name type="synonym">Mimulus guttatus</name>
    <dbReference type="NCBI Taxonomy" id="4155"/>
    <lineage>
        <taxon>Eukaryota</taxon>
        <taxon>Viridiplantae</taxon>
        <taxon>Streptophyta</taxon>
        <taxon>Embryophyta</taxon>
        <taxon>Tracheophyta</taxon>
        <taxon>Spermatophyta</taxon>
        <taxon>Magnoliopsida</taxon>
        <taxon>eudicotyledons</taxon>
        <taxon>Gunneridae</taxon>
        <taxon>Pentapetalae</taxon>
        <taxon>asterids</taxon>
        <taxon>lamiids</taxon>
        <taxon>Lamiales</taxon>
        <taxon>Phrymaceae</taxon>
        <taxon>Erythranthe</taxon>
    </lineage>
</organism>
<reference evidence="17 18" key="1">
    <citation type="journal article" date="2013" name="Proc. Natl. Acad. Sci. U.S.A.">
        <title>Fine-scale variation in meiotic recombination in Mimulus inferred from population shotgun sequencing.</title>
        <authorList>
            <person name="Hellsten U."/>
            <person name="Wright K.M."/>
            <person name="Jenkins J."/>
            <person name="Shu S."/>
            <person name="Yuan Y."/>
            <person name="Wessler S.R."/>
            <person name="Schmutz J."/>
            <person name="Willis J.H."/>
            <person name="Rokhsar D.S."/>
        </authorList>
    </citation>
    <scope>NUCLEOTIDE SEQUENCE [LARGE SCALE GENOMIC DNA]</scope>
    <source>
        <strain evidence="18">cv. DUN x IM62</strain>
    </source>
</reference>
<keyword evidence="4 15" id="KW-0808">Transferase</keyword>
<keyword evidence="18" id="KW-1185">Reference proteome</keyword>
<keyword evidence="5 15" id="KW-0812">Transmembrane</keyword>
<evidence type="ECO:0000313" key="18">
    <source>
        <dbReference type="Proteomes" id="UP000030748"/>
    </source>
</evidence>
<keyword evidence="9 15" id="KW-0472">Membrane</keyword>
<evidence type="ECO:0000256" key="12">
    <source>
        <dbReference type="PIRSR" id="PIRSR605027-1"/>
    </source>
</evidence>
<evidence type="ECO:0000256" key="7">
    <source>
        <dbReference type="ARBA" id="ARBA00022989"/>
    </source>
</evidence>
<gene>
    <name evidence="17" type="ORF">MIMGU_mgv1a007301mg</name>
</gene>
<keyword evidence="13" id="KW-0479">Metal-binding</keyword>
<evidence type="ECO:0000313" key="17">
    <source>
        <dbReference type="EMBL" id="EYU34235.1"/>
    </source>
</evidence>
<keyword evidence="6 15" id="KW-0735">Signal-anchor</keyword>
<evidence type="ECO:0000256" key="11">
    <source>
        <dbReference type="ARBA" id="ARBA00023316"/>
    </source>
</evidence>
<evidence type="ECO:0000256" key="8">
    <source>
        <dbReference type="ARBA" id="ARBA00023034"/>
    </source>
</evidence>
<dbReference type="CDD" id="cd00218">
    <property type="entry name" value="GlcAT-I"/>
    <property type="match status" value="1"/>
</dbReference>
<comment type="subcellular location">
    <subcellularLocation>
        <location evidence="1 15">Golgi apparatus membrane</location>
        <topology evidence="1 15">Single-pass type II membrane protein</topology>
    </subcellularLocation>
</comment>
<dbReference type="eggNOG" id="KOG1476">
    <property type="taxonomic scope" value="Eukaryota"/>
</dbReference>
<evidence type="ECO:0000256" key="16">
    <source>
        <dbReference type="SAM" id="MobiDB-lite"/>
    </source>
</evidence>
<evidence type="ECO:0000256" key="15">
    <source>
        <dbReference type="RuleBase" id="RU363127"/>
    </source>
</evidence>
<comment type="similarity">
    <text evidence="2 15">Belongs to the glycosyltransferase 43 family.</text>
</comment>
<dbReference type="GO" id="GO:0071555">
    <property type="term" value="P:cell wall organization"/>
    <property type="evidence" value="ECO:0007669"/>
    <property type="project" value="UniProtKB-KW"/>
</dbReference>
<evidence type="ECO:0000256" key="1">
    <source>
        <dbReference type="ARBA" id="ARBA00004323"/>
    </source>
</evidence>
<dbReference type="FunFam" id="3.90.550.10:FF:000064">
    <property type="entry name" value="Glycosyltransferases"/>
    <property type="match status" value="1"/>
</dbReference>
<dbReference type="GO" id="GO:0010417">
    <property type="term" value="P:glucuronoxylan biosynthetic process"/>
    <property type="evidence" value="ECO:0000318"/>
    <property type="project" value="GO_Central"/>
</dbReference>
<keyword evidence="8 15" id="KW-0333">Golgi apparatus</keyword>
<dbReference type="Gene3D" id="3.90.550.10">
    <property type="entry name" value="Spore Coat Polysaccharide Biosynthesis Protein SpsA, Chain A"/>
    <property type="match status" value="1"/>
</dbReference>
<keyword evidence="10" id="KW-0325">Glycoprotein</keyword>
<feature type="binding site" evidence="13">
    <location>
        <position position="257"/>
    </location>
    <ligand>
        <name>Mn(2+)</name>
        <dbReference type="ChEBI" id="CHEBI:29035"/>
    </ligand>
</feature>
<evidence type="ECO:0000256" key="14">
    <source>
        <dbReference type="PIRSR" id="PIRSR605027-4"/>
    </source>
</evidence>
<dbReference type="GO" id="GO:0009834">
    <property type="term" value="P:plant-type secondary cell wall biogenesis"/>
    <property type="evidence" value="ECO:0000318"/>
    <property type="project" value="GO_Central"/>
</dbReference>
<evidence type="ECO:0000256" key="10">
    <source>
        <dbReference type="ARBA" id="ARBA00023180"/>
    </source>
</evidence>
<feature type="compositionally biased region" description="Polar residues" evidence="16">
    <location>
        <begin position="9"/>
        <end position="29"/>
    </location>
</feature>
<accession>A0A022R5W8</accession>
<evidence type="ECO:0000256" key="5">
    <source>
        <dbReference type="ARBA" id="ARBA00022692"/>
    </source>
</evidence>
<dbReference type="EC" id="2.4.-.-" evidence="15"/>
<keyword evidence="3" id="KW-0328">Glycosyltransferase</keyword>
<sequence>MASIRRTLSPFNDRSYQNGSNNPFAAQSPSQKLLSHGRTTFSPIHRFITGIFLQKHYSRKSNQFSWKKSLLRCFLFFFLGFLLGMAPFNNDINELKREDLRNRDFSFERKSGVIPKDNTNNNNNNNNNIVVDSVELGVVESSGRNEIKLNLDFVPPLKQLILVTPTYNRAMQAYYLNRLGQVLRLVRPPLLWIVVETNTATMETADILRNMGIMYRHLVCKKNSTSAKDRGVHQRNTAIEHIERHKLDGIVYFADDDNIYSLELFESLREISRFGTWPVAMLAQSKNKATLEGPVCNGSRVVGWHTNEKSKRLRRFHVDMSGFAFNSTILWDPKRWHRPTSEPIRQLDTVKEGFQETTFIEQIVEDESQMEGIPQSCYRIMNWHLHLEASELIYPTGWLLQKNLDVVIPAK</sequence>
<comment type="cofactor">
    <cofactor evidence="13">
        <name>Mn(2+)</name>
        <dbReference type="ChEBI" id="CHEBI:29035"/>
    </cofactor>
</comment>
<keyword evidence="7 15" id="KW-1133">Transmembrane helix</keyword>
<dbReference type="InterPro" id="IPR029044">
    <property type="entry name" value="Nucleotide-diphossugar_trans"/>
</dbReference>
<dbReference type="AlphaFoldDB" id="A0A022R5W8"/>
<feature type="region of interest" description="Disordered" evidence="16">
    <location>
        <begin position="1"/>
        <end position="29"/>
    </location>
</feature>
<dbReference type="Pfam" id="PF03360">
    <property type="entry name" value="Glyco_transf_43"/>
    <property type="match status" value="1"/>
</dbReference>
<feature type="transmembrane region" description="Helical" evidence="15">
    <location>
        <begin position="69"/>
        <end position="88"/>
    </location>
</feature>
<feature type="active site" description="Proton donor/acceptor" evidence="12">
    <location>
        <position position="356"/>
    </location>
</feature>
<comment type="function">
    <text evidence="15">Involved in the synthesis of glucuronoxylan hemicellulose in secondary cell walls.</text>
</comment>
<evidence type="ECO:0000256" key="13">
    <source>
        <dbReference type="PIRSR" id="PIRSR605027-3"/>
    </source>
</evidence>
<evidence type="ECO:0000256" key="3">
    <source>
        <dbReference type="ARBA" id="ARBA00022676"/>
    </source>
</evidence>
<feature type="site" description="Interaction with galactose moiety of substrate glycoprotein" evidence="14">
    <location>
        <position position="292"/>
    </location>
</feature>
<dbReference type="STRING" id="4155.A0A022R5W8"/>
<evidence type="ECO:0000256" key="4">
    <source>
        <dbReference type="ARBA" id="ARBA00022679"/>
    </source>
</evidence>